<organism evidence="1 2">
    <name type="scientific">Panagrolaimus sp. JU765</name>
    <dbReference type="NCBI Taxonomy" id="591449"/>
    <lineage>
        <taxon>Eukaryota</taxon>
        <taxon>Metazoa</taxon>
        <taxon>Ecdysozoa</taxon>
        <taxon>Nematoda</taxon>
        <taxon>Chromadorea</taxon>
        <taxon>Rhabditida</taxon>
        <taxon>Tylenchina</taxon>
        <taxon>Panagrolaimomorpha</taxon>
        <taxon>Panagrolaimoidea</taxon>
        <taxon>Panagrolaimidae</taxon>
        <taxon>Panagrolaimus</taxon>
    </lineage>
</organism>
<proteinExistence type="predicted"/>
<evidence type="ECO:0000313" key="1">
    <source>
        <dbReference type="Proteomes" id="UP000887576"/>
    </source>
</evidence>
<evidence type="ECO:0000313" key="2">
    <source>
        <dbReference type="WBParaSite" id="JU765_v2.g3638.t1"/>
    </source>
</evidence>
<reference evidence="2" key="1">
    <citation type="submission" date="2022-11" db="UniProtKB">
        <authorList>
            <consortium name="WormBaseParasite"/>
        </authorList>
    </citation>
    <scope>IDENTIFICATION</scope>
</reference>
<name>A0AC34R5V5_9BILA</name>
<protein>
    <submittedName>
        <fullName evidence="2">Uncharacterized protein</fullName>
    </submittedName>
</protein>
<sequence length="148" mass="17248">FAMIGKESLLGLVQTFRMVEKIRFRNNVEFNFGENYMVYEGSQALLVKLLQFSVPYVKCLEFSDSVDEWYDVVFDILSKESKQKRLLIHGLPVVKDSARTALTNMVDKGVLIEFKDIKIIVLFQLPPCNFECLIIEYDCDSEWVSFIR</sequence>
<dbReference type="WBParaSite" id="JU765_v2.g3638.t1">
    <property type="protein sequence ID" value="JU765_v2.g3638.t1"/>
    <property type="gene ID" value="JU765_v2.g3638"/>
</dbReference>
<dbReference type="Proteomes" id="UP000887576">
    <property type="component" value="Unplaced"/>
</dbReference>
<accession>A0AC34R5V5</accession>